<reference evidence="5" key="1">
    <citation type="submission" date="2015-10" db="EMBL/GenBank/DDBJ databases">
        <authorList>
            <person name="Gilbert D.G."/>
        </authorList>
    </citation>
    <scope>NUCLEOTIDE SEQUENCE</scope>
</reference>
<dbReference type="GO" id="GO:0005737">
    <property type="term" value="C:cytoplasm"/>
    <property type="evidence" value="ECO:0007669"/>
    <property type="project" value="TreeGrafter"/>
</dbReference>
<dbReference type="GO" id="GO:0019243">
    <property type="term" value="P:methylglyoxal catabolic process to D-lactate via S-lactoyl-glutathione"/>
    <property type="evidence" value="ECO:0007669"/>
    <property type="project" value="TreeGrafter"/>
</dbReference>
<comment type="similarity">
    <text evidence="3">Belongs to the peptidase C56 family. HSP31-like subfamily.</text>
</comment>
<dbReference type="PANTHER" id="PTHR48094:SF11">
    <property type="entry name" value="GLUTATHIONE-INDEPENDENT GLYOXALASE HSP31-RELATED"/>
    <property type="match status" value="1"/>
</dbReference>
<keyword evidence="1" id="KW-0346">Stress response</keyword>
<dbReference type="GO" id="GO:0019172">
    <property type="term" value="F:glyoxalase III activity"/>
    <property type="evidence" value="ECO:0007669"/>
    <property type="project" value="TreeGrafter"/>
</dbReference>
<organism evidence="5">
    <name type="scientific">hydrothermal vent metagenome</name>
    <dbReference type="NCBI Taxonomy" id="652676"/>
    <lineage>
        <taxon>unclassified sequences</taxon>
        <taxon>metagenomes</taxon>
        <taxon>ecological metagenomes</taxon>
    </lineage>
</organism>
<dbReference type="AlphaFoldDB" id="A0A160TJH8"/>
<evidence type="ECO:0000256" key="3">
    <source>
        <dbReference type="ARBA" id="ARBA00038493"/>
    </source>
</evidence>
<dbReference type="SUPFAM" id="SSF52317">
    <property type="entry name" value="Class I glutamine amidotransferase-like"/>
    <property type="match status" value="1"/>
</dbReference>
<evidence type="ECO:0000313" key="5">
    <source>
        <dbReference type="EMBL" id="CUS43399.1"/>
    </source>
</evidence>
<dbReference type="PANTHER" id="PTHR48094">
    <property type="entry name" value="PROTEIN/NUCLEIC ACID DEGLYCASE DJ-1-RELATED"/>
    <property type="match status" value="1"/>
</dbReference>
<evidence type="ECO:0000256" key="1">
    <source>
        <dbReference type="ARBA" id="ARBA00023016"/>
    </source>
</evidence>
<dbReference type="CDD" id="cd03141">
    <property type="entry name" value="GATase1_Hsp31_like"/>
    <property type="match status" value="1"/>
</dbReference>
<sequence>MVGHALDHIVEEAVGRRGRDPVIIVDDQPDRLLACLKRKDDRSRGRLRREAGKPGIDRFLRIGQRKTGAVKRRHEIGEELVGFELGIIDAVPCHRDLLAPPPGMALAQQGGLAVPGRRRHHGQMPGRAGDLLDQRLAPQEIDRSVRRRQFRPDEHRRIMPQQARAPIHLIGGLCADTATVTRLDPIFQRQVAMTKTILFVLTGHSQLGDTGAATGVWLEELATPYQLLDRAGFEILFGTPSGRPAPLDPASLEEPWLLPGGHWFLGQDDLVARLAAPLDLADVDASRLDAIFLVGGTGTLWDFPACHPLGALATSLIAQDKPVAAICHGVVGLMTATAADGSPLVRGKALTCFSNAEEAVLGYDTLVPLLAETALVDQGALYRRAAPFEPMVIQHGRLITGQNPASAEPLAEALLRQLSDAPEGSAA</sequence>
<dbReference type="InterPro" id="IPR050325">
    <property type="entry name" value="Prot/Nucl_acid_deglycase"/>
</dbReference>
<evidence type="ECO:0000256" key="2">
    <source>
        <dbReference type="ARBA" id="ARBA00023239"/>
    </source>
</evidence>
<gene>
    <name evidence="5" type="ORF">MGWOODY_Smn2586</name>
</gene>
<dbReference type="EMBL" id="CZQE01000047">
    <property type="protein sequence ID" value="CUS43399.1"/>
    <property type="molecule type" value="Genomic_DNA"/>
</dbReference>
<protein>
    <submittedName>
        <fullName evidence="5">ThiJ/PfpI family protein</fullName>
    </submittedName>
</protein>
<keyword evidence="2" id="KW-0456">Lyase</keyword>
<dbReference type="Gene3D" id="3.40.50.880">
    <property type="match status" value="1"/>
</dbReference>
<dbReference type="Pfam" id="PF01965">
    <property type="entry name" value="DJ-1_PfpI"/>
    <property type="match status" value="1"/>
</dbReference>
<feature type="domain" description="DJ-1/PfpI" evidence="4">
    <location>
        <begin position="220"/>
        <end position="416"/>
    </location>
</feature>
<dbReference type="InterPro" id="IPR029062">
    <property type="entry name" value="Class_I_gatase-like"/>
</dbReference>
<accession>A0A160TJH8</accession>
<dbReference type="InterPro" id="IPR002818">
    <property type="entry name" value="DJ-1/PfpI"/>
</dbReference>
<evidence type="ECO:0000259" key="4">
    <source>
        <dbReference type="Pfam" id="PF01965"/>
    </source>
</evidence>
<proteinExistence type="inferred from homology"/>
<name>A0A160TJH8_9ZZZZ</name>